<proteinExistence type="predicted"/>
<evidence type="ECO:0000256" key="2">
    <source>
        <dbReference type="SAM" id="SignalP"/>
    </source>
</evidence>
<organism evidence="3 4">
    <name type="scientific">Olea europaea subsp. europaea</name>
    <dbReference type="NCBI Taxonomy" id="158383"/>
    <lineage>
        <taxon>Eukaryota</taxon>
        <taxon>Viridiplantae</taxon>
        <taxon>Streptophyta</taxon>
        <taxon>Embryophyta</taxon>
        <taxon>Tracheophyta</taxon>
        <taxon>Spermatophyta</taxon>
        <taxon>Magnoliopsida</taxon>
        <taxon>eudicotyledons</taxon>
        <taxon>Gunneridae</taxon>
        <taxon>Pentapetalae</taxon>
        <taxon>asterids</taxon>
        <taxon>lamiids</taxon>
        <taxon>Lamiales</taxon>
        <taxon>Oleaceae</taxon>
        <taxon>Oleeae</taxon>
        <taxon>Olea</taxon>
    </lineage>
</organism>
<dbReference type="AlphaFoldDB" id="A0A8S0Q990"/>
<accession>A0A8S0Q990</accession>
<protein>
    <submittedName>
        <fullName evidence="3">Uncharacterized protein</fullName>
    </submittedName>
</protein>
<name>A0A8S0Q990_OLEEU</name>
<feature type="coiled-coil region" evidence="1">
    <location>
        <begin position="61"/>
        <end position="88"/>
    </location>
</feature>
<dbReference type="OrthoDB" id="836473at2759"/>
<dbReference type="Proteomes" id="UP000594638">
    <property type="component" value="Unassembled WGS sequence"/>
</dbReference>
<dbReference type="Gramene" id="OE9A086523T1">
    <property type="protein sequence ID" value="OE9A086523C1"/>
    <property type="gene ID" value="OE9A086523"/>
</dbReference>
<sequence>MFLICNGILALIFQTSGFIRNSNPKEKNEYERQVTAEAQVSTIKENVEEKGRQNLRIRAQTEEIGSEIDDLRQELELMDSEIEEDDSELLSVDELNQKCEDFIVKMKQGIRMNSIIS</sequence>
<feature type="signal peptide" evidence="2">
    <location>
        <begin position="1"/>
        <end position="17"/>
    </location>
</feature>
<dbReference type="PANTHER" id="PTHR34947">
    <property type="entry name" value="TRANSMEMBRANE PROTEIN"/>
    <property type="match status" value="1"/>
</dbReference>
<feature type="chain" id="PRO_5035751067" evidence="2">
    <location>
        <begin position="18"/>
        <end position="117"/>
    </location>
</feature>
<evidence type="ECO:0000313" key="4">
    <source>
        <dbReference type="Proteomes" id="UP000594638"/>
    </source>
</evidence>
<gene>
    <name evidence="3" type="ORF">OLEA9_A086523</name>
</gene>
<reference evidence="3 4" key="1">
    <citation type="submission" date="2019-12" db="EMBL/GenBank/DDBJ databases">
        <authorList>
            <person name="Alioto T."/>
            <person name="Alioto T."/>
            <person name="Gomez Garrido J."/>
        </authorList>
    </citation>
    <scope>NUCLEOTIDE SEQUENCE [LARGE SCALE GENOMIC DNA]</scope>
</reference>
<evidence type="ECO:0000313" key="3">
    <source>
        <dbReference type="EMBL" id="CAA2961290.1"/>
    </source>
</evidence>
<keyword evidence="1" id="KW-0175">Coiled coil</keyword>
<dbReference type="EMBL" id="CACTIH010000523">
    <property type="protein sequence ID" value="CAA2961290.1"/>
    <property type="molecule type" value="Genomic_DNA"/>
</dbReference>
<keyword evidence="2" id="KW-0732">Signal</keyword>
<dbReference type="PANTHER" id="PTHR34947:SF3">
    <property type="entry name" value="TRANSMEMBRANE PROTEIN"/>
    <property type="match status" value="1"/>
</dbReference>
<comment type="caution">
    <text evidence="3">The sequence shown here is derived from an EMBL/GenBank/DDBJ whole genome shotgun (WGS) entry which is preliminary data.</text>
</comment>
<keyword evidence="4" id="KW-1185">Reference proteome</keyword>
<evidence type="ECO:0000256" key="1">
    <source>
        <dbReference type="SAM" id="Coils"/>
    </source>
</evidence>